<accession>A0A9N8MGK2</accession>
<reference evidence="1 2" key="1">
    <citation type="submission" date="2020-10" db="EMBL/GenBank/DDBJ databases">
        <authorList>
            <person name="Sedaghatjoo S."/>
        </authorList>
    </citation>
    <scope>NUCLEOTIDE SEQUENCE [LARGE SCALE GENOMIC DNA]</scope>
    <source>
        <strain evidence="1 2">LLFL</strain>
    </source>
</reference>
<dbReference type="EMBL" id="CAJHJF010007766">
    <property type="protein sequence ID" value="CAD6964761.1"/>
    <property type="molecule type" value="Genomic_DNA"/>
</dbReference>
<keyword evidence="2" id="KW-1185">Reference proteome</keyword>
<feature type="non-terminal residue" evidence="1">
    <location>
        <position position="92"/>
    </location>
</feature>
<name>A0A9N8MGK2_9BASI</name>
<protein>
    <submittedName>
        <fullName evidence="1">Uncharacterized protein</fullName>
    </submittedName>
</protein>
<comment type="caution">
    <text evidence="1">The sequence shown here is derived from an EMBL/GenBank/DDBJ whole genome shotgun (WGS) entry which is preliminary data.</text>
</comment>
<dbReference type="AlphaFoldDB" id="A0A9N8MGK2"/>
<sequence>MAVLAKIQISSQPRSLASLPRAATTVLTALIIFNSFWGLSRTVLWDWFLRHQETGASFKIFPGLAPDQASTPIYPATTGQQHGAPLATLFAL</sequence>
<gene>
    <name evidence="1" type="ORF">JKILLFL_G4038</name>
</gene>
<evidence type="ECO:0000313" key="2">
    <source>
        <dbReference type="Proteomes" id="UP000836404"/>
    </source>
</evidence>
<organism evidence="1 2">
    <name type="scientific">Tilletia laevis</name>
    <dbReference type="NCBI Taxonomy" id="157183"/>
    <lineage>
        <taxon>Eukaryota</taxon>
        <taxon>Fungi</taxon>
        <taxon>Dikarya</taxon>
        <taxon>Basidiomycota</taxon>
        <taxon>Ustilaginomycotina</taxon>
        <taxon>Exobasidiomycetes</taxon>
        <taxon>Tilletiales</taxon>
        <taxon>Tilletiaceae</taxon>
        <taxon>Tilletia</taxon>
    </lineage>
</organism>
<dbReference type="Proteomes" id="UP000836404">
    <property type="component" value="Unassembled WGS sequence"/>
</dbReference>
<evidence type="ECO:0000313" key="1">
    <source>
        <dbReference type="EMBL" id="CAD6964761.1"/>
    </source>
</evidence>
<proteinExistence type="predicted"/>